<feature type="region of interest" description="Disordered" evidence="1">
    <location>
        <begin position="66"/>
        <end position="85"/>
    </location>
</feature>
<evidence type="ECO:0000256" key="1">
    <source>
        <dbReference type="SAM" id="MobiDB-lite"/>
    </source>
</evidence>
<comment type="caution">
    <text evidence="2">The sequence shown here is derived from an EMBL/GenBank/DDBJ whole genome shotgun (WGS) entry which is preliminary data.</text>
</comment>
<proteinExistence type="predicted"/>
<sequence>MMRRNLCAVKAGQNAKPPRFAGYPTPMSEVALETEPNVVPSSQTGEAKQLKALEGGHLMRHARWRSSGAVPTAEQESRLQEQHTEKCLSRVQGLARADWSLKRSPSGTAQSPQRVGVETRVERDEVELLDFRPSRQSCVASSSCRSSRAALIVFSSRRRICGPSRRS</sequence>
<keyword evidence="3" id="KW-1185">Reference proteome</keyword>
<dbReference type="RefSeq" id="XP_067696053.1">
    <property type="nucleotide sequence ID" value="XM_067840027.1"/>
</dbReference>
<dbReference type="AlphaFoldDB" id="A0A836GRT6"/>
<reference evidence="2 3" key="1">
    <citation type="submission" date="2021-02" db="EMBL/GenBank/DDBJ databases">
        <title>Leishmania (Mundinia) enrietti genome sequencing and assembly.</title>
        <authorList>
            <person name="Almutairi H."/>
            <person name="Gatherer D."/>
        </authorList>
    </citation>
    <scope>NUCLEOTIDE SEQUENCE [LARGE SCALE GENOMIC DNA]</scope>
    <source>
        <strain evidence="2">CUR178</strain>
    </source>
</reference>
<dbReference type="EMBL" id="JAFHKP010000003">
    <property type="protein sequence ID" value="KAG5486972.1"/>
    <property type="molecule type" value="Genomic_DNA"/>
</dbReference>
<dbReference type="Proteomes" id="UP000674179">
    <property type="component" value="Chromosome 3"/>
</dbReference>
<feature type="compositionally biased region" description="Polar residues" evidence="1">
    <location>
        <begin position="103"/>
        <end position="113"/>
    </location>
</feature>
<protein>
    <submittedName>
        <fullName evidence="2">Uncharacterized protein</fullName>
    </submittedName>
</protein>
<accession>A0A836GRT6</accession>
<dbReference type="KEGG" id="lenr:94175537"/>
<gene>
    <name evidence="2" type="ORF">CUR178_08399</name>
</gene>
<name>A0A836GRT6_LEIEN</name>
<feature type="region of interest" description="Disordered" evidence="1">
    <location>
        <begin position="99"/>
        <end position="119"/>
    </location>
</feature>
<organism evidence="2 3">
    <name type="scientific">Leishmania enriettii</name>
    <dbReference type="NCBI Taxonomy" id="5663"/>
    <lineage>
        <taxon>Eukaryota</taxon>
        <taxon>Discoba</taxon>
        <taxon>Euglenozoa</taxon>
        <taxon>Kinetoplastea</taxon>
        <taxon>Metakinetoplastina</taxon>
        <taxon>Trypanosomatida</taxon>
        <taxon>Trypanosomatidae</taxon>
        <taxon>Leishmaniinae</taxon>
        <taxon>Leishmania</taxon>
    </lineage>
</organism>
<evidence type="ECO:0000313" key="2">
    <source>
        <dbReference type="EMBL" id="KAG5486972.1"/>
    </source>
</evidence>
<dbReference type="GeneID" id="94175537"/>
<feature type="compositionally biased region" description="Basic and acidic residues" evidence="1">
    <location>
        <begin position="75"/>
        <end position="85"/>
    </location>
</feature>
<evidence type="ECO:0000313" key="3">
    <source>
        <dbReference type="Proteomes" id="UP000674179"/>
    </source>
</evidence>